<name>A0ABU1MUL7_9CAUL</name>
<dbReference type="EMBL" id="JAVDRL010000002">
    <property type="protein sequence ID" value="MDR6529887.1"/>
    <property type="molecule type" value="Genomic_DNA"/>
</dbReference>
<feature type="domain" description="SLC26A/SulP transporter" evidence="6">
    <location>
        <begin position="23"/>
        <end position="394"/>
    </location>
</feature>
<dbReference type="Pfam" id="PF00916">
    <property type="entry name" value="Sulfate_transp"/>
    <property type="match status" value="1"/>
</dbReference>
<feature type="transmembrane region" description="Helical" evidence="5">
    <location>
        <begin position="258"/>
        <end position="280"/>
    </location>
</feature>
<keyword evidence="2 5" id="KW-0812">Transmembrane</keyword>
<evidence type="ECO:0000259" key="6">
    <source>
        <dbReference type="Pfam" id="PF00916"/>
    </source>
</evidence>
<comment type="subcellular location">
    <subcellularLocation>
        <location evidence="1">Membrane</location>
        <topology evidence="1">Multi-pass membrane protein</topology>
    </subcellularLocation>
</comment>
<feature type="transmembrane region" description="Helical" evidence="5">
    <location>
        <begin position="162"/>
        <end position="195"/>
    </location>
</feature>
<evidence type="ECO:0000256" key="4">
    <source>
        <dbReference type="ARBA" id="ARBA00023136"/>
    </source>
</evidence>
<dbReference type="Proteomes" id="UP001262754">
    <property type="component" value="Unassembled WGS sequence"/>
</dbReference>
<feature type="transmembrane region" description="Helical" evidence="5">
    <location>
        <begin position="96"/>
        <end position="116"/>
    </location>
</feature>
<gene>
    <name evidence="7" type="ORF">J2800_000611</name>
</gene>
<proteinExistence type="predicted"/>
<keyword evidence="3 5" id="KW-1133">Transmembrane helix</keyword>
<evidence type="ECO:0000313" key="7">
    <source>
        <dbReference type="EMBL" id="MDR6529887.1"/>
    </source>
</evidence>
<dbReference type="RefSeq" id="WP_310029120.1">
    <property type="nucleotide sequence ID" value="NZ_JAVDRL010000002.1"/>
</dbReference>
<protein>
    <submittedName>
        <fullName evidence="7">MFS superfamily sulfate permease-like transporter</fullName>
    </submittedName>
</protein>
<evidence type="ECO:0000256" key="1">
    <source>
        <dbReference type="ARBA" id="ARBA00004141"/>
    </source>
</evidence>
<evidence type="ECO:0000313" key="8">
    <source>
        <dbReference type="Proteomes" id="UP001262754"/>
    </source>
</evidence>
<feature type="transmembrane region" description="Helical" evidence="5">
    <location>
        <begin position="232"/>
        <end position="251"/>
    </location>
</feature>
<feature type="transmembrane region" description="Helical" evidence="5">
    <location>
        <begin position="128"/>
        <end position="150"/>
    </location>
</feature>
<feature type="transmembrane region" description="Helical" evidence="5">
    <location>
        <begin position="27"/>
        <end position="48"/>
    </location>
</feature>
<feature type="transmembrane region" description="Helical" evidence="5">
    <location>
        <begin position="55"/>
        <end position="76"/>
    </location>
</feature>
<dbReference type="InterPro" id="IPR001902">
    <property type="entry name" value="SLC26A/SulP_fam"/>
</dbReference>
<feature type="transmembrane region" description="Helical" evidence="5">
    <location>
        <begin position="300"/>
        <end position="318"/>
    </location>
</feature>
<evidence type="ECO:0000256" key="5">
    <source>
        <dbReference type="SAM" id="Phobius"/>
    </source>
</evidence>
<reference evidence="7 8" key="1">
    <citation type="submission" date="2023-07" db="EMBL/GenBank/DDBJ databases">
        <title>Sorghum-associated microbial communities from plants grown in Nebraska, USA.</title>
        <authorList>
            <person name="Schachtman D."/>
        </authorList>
    </citation>
    <scope>NUCLEOTIDE SEQUENCE [LARGE SCALE GENOMIC DNA]</scope>
    <source>
        <strain evidence="7 8">DS2154</strain>
    </source>
</reference>
<dbReference type="PANTHER" id="PTHR11814">
    <property type="entry name" value="SULFATE TRANSPORTER"/>
    <property type="match status" value="1"/>
</dbReference>
<accession>A0ABU1MUL7</accession>
<dbReference type="InterPro" id="IPR011547">
    <property type="entry name" value="SLC26A/SulP_dom"/>
</dbReference>
<feature type="transmembrane region" description="Helical" evidence="5">
    <location>
        <begin position="389"/>
        <end position="417"/>
    </location>
</feature>
<comment type="caution">
    <text evidence="7">The sequence shown here is derived from an EMBL/GenBank/DDBJ whole genome shotgun (WGS) entry which is preliminary data.</text>
</comment>
<feature type="transmembrane region" description="Helical" evidence="5">
    <location>
        <begin position="207"/>
        <end position="226"/>
    </location>
</feature>
<evidence type="ECO:0000256" key="3">
    <source>
        <dbReference type="ARBA" id="ARBA00022989"/>
    </source>
</evidence>
<evidence type="ECO:0000256" key="2">
    <source>
        <dbReference type="ARBA" id="ARBA00022692"/>
    </source>
</evidence>
<keyword evidence="8" id="KW-1185">Reference proteome</keyword>
<sequence>MTQAAITSPKESPGGKLGLQAILSRDFTASIVVFLVAMPLCMGIAVASGVPAERGLVTGIIGGIIVGALAGSPLQVSGPAAGLAVIVFEIVSKHGLSMLGPLLLAAGLIQLVAGALRLGQWFRAISPAVVHGMLAGIGVLIVAGQFHVLFADKPKAHGLENLAAIPAALGGVSFTSLGAVEAALVVGLVTIGSILAWEKFRPARLKLVPGALLGVLAGTLVALGFGLDVQKIAVPESIAAAIAVPGAADLARMADPMLLLTALAVAFIASAETLLSAAAVDRMHDGPRTKYNKELFAQGVGNMLCGAVGALPMTGVIVRSSANVQAGAVSRLSTMLHGAWILAFVALLPWLLRQVPSAALAGVLVVTGWKLVSLDHVRHLFARYGLLPAVIWAATFVAVVATDLLTGVLIGMALTLLELIPNLRKMRLRVAQHALSETESEIRLEGAATFVQLPKIAKVLDAAPNGGLVRLDTRALTCLDHTCAEALGDWLKGKARAGVKVELPSPCAFGDRLRAAVAH</sequence>
<organism evidence="7 8">
    <name type="scientific">Caulobacter rhizosphaerae</name>
    <dbReference type="NCBI Taxonomy" id="2010972"/>
    <lineage>
        <taxon>Bacteria</taxon>
        <taxon>Pseudomonadati</taxon>
        <taxon>Pseudomonadota</taxon>
        <taxon>Alphaproteobacteria</taxon>
        <taxon>Caulobacterales</taxon>
        <taxon>Caulobacteraceae</taxon>
        <taxon>Caulobacter</taxon>
    </lineage>
</organism>
<feature type="transmembrane region" description="Helical" evidence="5">
    <location>
        <begin position="339"/>
        <end position="369"/>
    </location>
</feature>
<keyword evidence="4 5" id="KW-0472">Membrane</keyword>